<dbReference type="RefSeq" id="WP_095581614.1">
    <property type="nucleotide sequence ID" value="NZ_JAJQQQ010000026.1"/>
</dbReference>
<keyword evidence="1" id="KW-1133">Transmembrane helix</keyword>
<feature type="transmembrane region" description="Helical" evidence="1">
    <location>
        <begin position="15"/>
        <end position="33"/>
    </location>
</feature>
<gene>
    <name evidence="2" type="ORF">CK936_15860</name>
</gene>
<sequence length="62" mass="6215">MVSTTTGSGIVDHPLRAALTLFLIGLAGPAAVLQDQAGRLLDSAADQTPVRAVAADSTPIDS</sequence>
<evidence type="ECO:0000256" key="1">
    <source>
        <dbReference type="SAM" id="Phobius"/>
    </source>
</evidence>
<accession>A0A2A2D6A0</accession>
<evidence type="ECO:0000313" key="3">
    <source>
        <dbReference type="Proteomes" id="UP000218944"/>
    </source>
</evidence>
<keyword evidence="1" id="KW-0472">Membrane</keyword>
<comment type="caution">
    <text evidence="2">The sequence shown here is derived from an EMBL/GenBank/DDBJ whole genome shotgun (WGS) entry which is preliminary data.</text>
</comment>
<evidence type="ECO:0000313" key="2">
    <source>
        <dbReference type="EMBL" id="PAU47983.1"/>
    </source>
</evidence>
<proteinExistence type="predicted"/>
<keyword evidence="3" id="KW-1185">Reference proteome</keyword>
<name>A0A2A2D6A0_9ACTN</name>
<organism evidence="2 3">
    <name type="scientific">Streptomyces albireticuli</name>
    <dbReference type="NCBI Taxonomy" id="1940"/>
    <lineage>
        <taxon>Bacteria</taxon>
        <taxon>Bacillati</taxon>
        <taxon>Actinomycetota</taxon>
        <taxon>Actinomycetes</taxon>
        <taxon>Kitasatosporales</taxon>
        <taxon>Streptomycetaceae</taxon>
        <taxon>Streptomyces</taxon>
    </lineage>
</organism>
<dbReference type="EMBL" id="NSJV01000307">
    <property type="protein sequence ID" value="PAU47983.1"/>
    <property type="molecule type" value="Genomic_DNA"/>
</dbReference>
<reference evidence="2 3" key="1">
    <citation type="submission" date="2017-08" db="EMBL/GenBank/DDBJ databases">
        <title>Genome sequence of Streptomyces albireticuli NRRL B-1670.</title>
        <authorList>
            <person name="Graham D.E."/>
            <person name="Mahan K.M."/>
            <person name="Klingeman D.M."/>
            <person name="Hettich R.L."/>
            <person name="Parry R.J."/>
            <person name="Spain J.C."/>
        </authorList>
    </citation>
    <scope>NUCLEOTIDE SEQUENCE [LARGE SCALE GENOMIC DNA]</scope>
    <source>
        <strain evidence="2 3">NRRL B-1670</strain>
    </source>
</reference>
<dbReference type="Proteomes" id="UP000218944">
    <property type="component" value="Unassembled WGS sequence"/>
</dbReference>
<keyword evidence="1" id="KW-0812">Transmembrane</keyword>
<dbReference type="AlphaFoldDB" id="A0A2A2D6A0"/>
<protein>
    <submittedName>
        <fullName evidence="2">Uncharacterized protein</fullName>
    </submittedName>
</protein>